<proteinExistence type="predicted"/>
<dbReference type="EnsemblMetazoa" id="Aqu2.1.44708_001">
    <property type="protein sequence ID" value="Aqu2.1.44708_001"/>
    <property type="gene ID" value="Aqu2.1.44708"/>
</dbReference>
<accession>A0A1X7VX41</accession>
<dbReference type="eggNOG" id="KOG1121">
    <property type="taxonomic scope" value="Eukaryota"/>
</dbReference>
<evidence type="ECO:0000313" key="2">
    <source>
        <dbReference type="EnsemblMetazoa" id="Aqu2.1.44708_001"/>
    </source>
</evidence>
<feature type="domain" description="HAT C-terminal dimerisation" evidence="1">
    <location>
        <begin position="184"/>
        <end position="260"/>
    </location>
</feature>
<dbReference type="InterPro" id="IPR012337">
    <property type="entry name" value="RNaseH-like_sf"/>
</dbReference>
<dbReference type="GO" id="GO:0006357">
    <property type="term" value="P:regulation of transcription by RNA polymerase II"/>
    <property type="evidence" value="ECO:0007669"/>
    <property type="project" value="TreeGrafter"/>
</dbReference>
<dbReference type="STRING" id="400682.A0A1X7VX41"/>
<evidence type="ECO:0000259" key="1">
    <source>
        <dbReference type="Pfam" id="PF05699"/>
    </source>
</evidence>
<dbReference type="PANTHER" id="PTHR46169">
    <property type="entry name" value="DNA REPLICATION-RELATED ELEMENT FACTOR, ISOFORM A"/>
    <property type="match status" value="1"/>
</dbReference>
<dbReference type="SUPFAM" id="SSF53098">
    <property type="entry name" value="Ribonuclease H-like"/>
    <property type="match status" value="1"/>
</dbReference>
<organism evidence="2">
    <name type="scientific">Amphimedon queenslandica</name>
    <name type="common">Sponge</name>
    <dbReference type="NCBI Taxonomy" id="400682"/>
    <lineage>
        <taxon>Eukaryota</taxon>
        <taxon>Metazoa</taxon>
        <taxon>Porifera</taxon>
        <taxon>Demospongiae</taxon>
        <taxon>Heteroscleromorpha</taxon>
        <taxon>Haplosclerida</taxon>
        <taxon>Niphatidae</taxon>
        <taxon>Amphimedon</taxon>
    </lineage>
</organism>
<dbReference type="InterPro" id="IPR008906">
    <property type="entry name" value="HATC_C_dom"/>
</dbReference>
<reference evidence="2" key="1">
    <citation type="submission" date="2017-05" db="UniProtKB">
        <authorList>
            <consortium name="EnsemblMetazoa"/>
        </authorList>
    </citation>
    <scope>IDENTIFICATION</scope>
</reference>
<dbReference type="Pfam" id="PF05699">
    <property type="entry name" value="Dimer_Tnp_hAT"/>
    <property type="match status" value="1"/>
</dbReference>
<dbReference type="OMA" id="DCEATEV"/>
<dbReference type="InterPro" id="IPR052717">
    <property type="entry name" value="Vacuolar_transposase_reg"/>
</dbReference>
<dbReference type="GO" id="GO:0046983">
    <property type="term" value="F:protein dimerization activity"/>
    <property type="evidence" value="ECO:0007669"/>
    <property type="project" value="InterPro"/>
</dbReference>
<protein>
    <recommendedName>
        <fullName evidence="1">HAT C-terminal dimerisation domain-containing protein</fullName>
    </recommendedName>
</protein>
<dbReference type="GO" id="GO:0005634">
    <property type="term" value="C:nucleus"/>
    <property type="evidence" value="ECO:0007669"/>
    <property type="project" value="TreeGrafter"/>
</dbReference>
<dbReference type="AlphaFoldDB" id="A0A1X7VX41"/>
<name>A0A1X7VX41_AMPQE</name>
<dbReference type="OrthoDB" id="1607513at2759"/>
<dbReference type="PANTHER" id="PTHR46169:SF2">
    <property type="entry name" value="E3 SUMO-PROTEIN LIGASE ZBED1"/>
    <property type="match status" value="1"/>
</dbReference>
<dbReference type="InParanoid" id="A0A1X7VX41"/>
<sequence>MLTPINELINVPRPFVQATTLMSGSSYPATGMLYPLLYKLLHITLAIKEEDSTHIKKVKQAIYEDLVSRYNDDNLQLVLKKSSYLDPRFKDLNPFIPVEECENVVEAVKIDLFDILNENLPTDCEATEVCEATGPTNDLPSDPPKKKQKLASVLFSDFMASKDSSLTPNSSLEIVLSEVRRYMYNDEDMLEYDGDPMEWWSIHKSHYPTLCKLVRKLWCVPATSVRSEELFSTAGNVLTDKRSRLLPDNLDKLVFLSNNL</sequence>